<name>A0A0U0RRS9_MYCTX</name>
<dbReference type="Proteomes" id="UP000038802">
    <property type="component" value="Unassembled WGS sequence"/>
</dbReference>
<dbReference type="EMBL" id="CSAE01000734">
    <property type="protein sequence ID" value="COW84332.1"/>
    <property type="molecule type" value="Genomic_DNA"/>
</dbReference>
<evidence type="ECO:0000256" key="1">
    <source>
        <dbReference type="SAM" id="MobiDB-lite"/>
    </source>
</evidence>
<accession>A0A0U0RRS9</accession>
<sequence>MACVTAIVPVITSSDVNQPQAANSAVTNPQSRQPAVNTRPQRNARRRRRSSRARGSMATLIFCATRSAKSPAVSTPRCSNERHGRR</sequence>
<feature type="compositionally biased region" description="Polar residues" evidence="1">
    <location>
        <begin position="15"/>
        <end position="41"/>
    </location>
</feature>
<reference evidence="3" key="1">
    <citation type="submission" date="2015-03" db="EMBL/GenBank/DDBJ databases">
        <authorList>
            <person name="Murphy D."/>
        </authorList>
    </citation>
    <scope>NUCLEOTIDE SEQUENCE [LARGE SCALE GENOMIC DNA]</scope>
    <source>
        <strain evidence="3">K00500041</strain>
    </source>
</reference>
<organism evidence="3 4">
    <name type="scientific">Mycobacterium tuberculosis</name>
    <dbReference type="NCBI Taxonomy" id="1773"/>
    <lineage>
        <taxon>Bacteria</taxon>
        <taxon>Bacillati</taxon>
        <taxon>Actinomycetota</taxon>
        <taxon>Actinomycetes</taxon>
        <taxon>Mycobacteriales</taxon>
        <taxon>Mycobacteriaceae</taxon>
        <taxon>Mycobacterium</taxon>
        <taxon>Mycobacterium tuberculosis complex</taxon>
    </lineage>
</organism>
<dbReference type="EMBL" id="CSAJ01000259">
    <property type="protein sequence ID" value="COW25782.1"/>
    <property type="molecule type" value="Genomic_DNA"/>
</dbReference>
<dbReference type="Proteomes" id="UP000044938">
    <property type="component" value="Unassembled WGS sequence"/>
</dbReference>
<protein>
    <submittedName>
        <fullName evidence="3">Uncharacterized protein</fullName>
    </submittedName>
</protein>
<evidence type="ECO:0000313" key="2">
    <source>
        <dbReference type="EMBL" id="COW25782.1"/>
    </source>
</evidence>
<feature type="compositionally biased region" description="Basic residues" evidence="1">
    <location>
        <begin position="42"/>
        <end position="52"/>
    </location>
</feature>
<evidence type="ECO:0000313" key="3">
    <source>
        <dbReference type="EMBL" id="COW84332.1"/>
    </source>
</evidence>
<dbReference type="AlphaFoldDB" id="A0A0U0RRS9"/>
<reference evidence="4 5" key="2">
    <citation type="submission" date="2015-03" db="EMBL/GenBank/DDBJ databases">
        <authorList>
            <consortium name="Pathogen Informatics"/>
        </authorList>
    </citation>
    <scope>NUCLEOTIDE SEQUENCE [LARGE SCALE GENOMIC DNA]</scope>
    <source>
        <strain evidence="4">K00500041</strain>
        <strain evidence="2 5">M09401471</strain>
    </source>
</reference>
<proteinExistence type="predicted"/>
<feature type="region of interest" description="Disordered" evidence="1">
    <location>
        <begin position="15"/>
        <end position="86"/>
    </location>
</feature>
<evidence type="ECO:0000313" key="4">
    <source>
        <dbReference type="Proteomes" id="UP000038802"/>
    </source>
</evidence>
<gene>
    <name evidence="3" type="ORF">ERS007703_04320</name>
    <name evidence="2" type="ORF">ERS007720_02154</name>
</gene>
<evidence type="ECO:0000313" key="5">
    <source>
        <dbReference type="Proteomes" id="UP000044938"/>
    </source>
</evidence>